<dbReference type="InterPro" id="IPR001667">
    <property type="entry name" value="DDH_dom"/>
</dbReference>
<keyword evidence="3" id="KW-0540">Nuclease</keyword>
<gene>
    <name evidence="10" type="primary">recJ</name>
    <name evidence="10" type="ORF">CF394_13195</name>
</gene>
<dbReference type="InterPro" id="IPR018779">
    <property type="entry name" value="RecJ_C"/>
</dbReference>
<dbReference type="InterPro" id="IPR038763">
    <property type="entry name" value="DHH_sf"/>
</dbReference>
<dbReference type="Gene3D" id="3.10.310.30">
    <property type="match status" value="1"/>
</dbReference>
<evidence type="ECO:0000256" key="5">
    <source>
        <dbReference type="ARBA" id="ARBA00022839"/>
    </source>
</evidence>
<evidence type="ECO:0000313" key="10">
    <source>
        <dbReference type="EMBL" id="OZS77091.1"/>
    </source>
</evidence>
<evidence type="ECO:0000259" key="6">
    <source>
        <dbReference type="Pfam" id="PF01368"/>
    </source>
</evidence>
<reference evidence="10 11" key="1">
    <citation type="submission" date="2017-07" db="EMBL/GenBank/DDBJ databases">
        <title>Tetzosporium hominis gen.nov. sp.nov.</title>
        <authorList>
            <person name="Tetz G."/>
            <person name="Tetz V."/>
        </authorList>
    </citation>
    <scope>NUCLEOTIDE SEQUENCE [LARGE SCALE GENOMIC DNA]</scope>
    <source>
        <strain evidence="10 11">VT-49</strain>
    </source>
</reference>
<organism evidence="10 11">
    <name type="scientific">Tetzosporium hominis</name>
    <dbReference type="NCBI Taxonomy" id="2020506"/>
    <lineage>
        <taxon>Bacteria</taxon>
        <taxon>Bacillati</taxon>
        <taxon>Bacillota</taxon>
        <taxon>Bacilli</taxon>
        <taxon>Bacillales</taxon>
        <taxon>Caryophanaceae</taxon>
        <taxon>Tetzosporium</taxon>
    </lineage>
</organism>
<evidence type="ECO:0000256" key="4">
    <source>
        <dbReference type="ARBA" id="ARBA00022801"/>
    </source>
</evidence>
<comment type="caution">
    <text evidence="10">The sequence shown here is derived from an EMBL/GenBank/DDBJ whole genome shotgun (WGS) entry which is preliminary data.</text>
</comment>
<dbReference type="GO" id="GO:0006310">
    <property type="term" value="P:DNA recombination"/>
    <property type="evidence" value="ECO:0007669"/>
    <property type="project" value="InterPro"/>
</dbReference>
<keyword evidence="4" id="KW-0378">Hydrolase</keyword>
<evidence type="ECO:0000259" key="7">
    <source>
        <dbReference type="Pfam" id="PF02272"/>
    </source>
</evidence>
<dbReference type="Pfam" id="PF10141">
    <property type="entry name" value="ssDNA-exonuc_C"/>
    <property type="match status" value="1"/>
</dbReference>
<dbReference type="GO" id="GO:0003676">
    <property type="term" value="F:nucleic acid binding"/>
    <property type="evidence" value="ECO:0007669"/>
    <property type="project" value="InterPro"/>
</dbReference>
<keyword evidence="5 10" id="KW-0269">Exonuclease</keyword>
<dbReference type="RefSeq" id="WP_094944237.1">
    <property type="nucleotide sequence ID" value="NZ_NOKQ01000289.1"/>
</dbReference>
<evidence type="ECO:0000256" key="1">
    <source>
        <dbReference type="ARBA" id="ARBA00005915"/>
    </source>
</evidence>
<name>A0A264W0J9_9BACL</name>
<dbReference type="EMBL" id="NOKQ01000289">
    <property type="protein sequence ID" value="OZS77091.1"/>
    <property type="molecule type" value="Genomic_DNA"/>
</dbReference>
<dbReference type="Proteomes" id="UP000217065">
    <property type="component" value="Unassembled WGS sequence"/>
</dbReference>
<feature type="domain" description="DHHA1" evidence="7">
    <location>
        <begin position="343"/>
        <end position="433"/>
    </location>
</feature>
<accession>A0A264W0J9</accession>
<dbReference type="GO" id="GO:0006281">
    <property type="term" value="P:DNA repair"/>
    <property type="evidence" value="ECO:0007669"/>
    <property type="project" value="InterPro"/>
</dbReference>
<dbReference type="Gene3D" id="3.90.1640.30">
    <property type="match status" value="1"/>
</dbReference>
<feature type="domain" description="RecJ OB" evidence="9">
    <location>
        <begin position="451"/>
        <end position="557"/>
    </location>
</feature>
<dbReference type="Pfam" id="PF17768">
    <property type="entry name" value="RecJ_OB"/>
    <property type="match status" value="1"/>
</dbReference>
<evidence type="ECO:0000259" key="8">
    <source>
        <dbReference type="Pfam" id="PF10141"/>
    </source>
</evidence>
<dbReference type="SUPFAM" id="SSF64182">
    <property type="entry name" value="DHH phosphoesterases"/>
    <property type="match status" value="1"/>
</dbReference>
<dbReference type="Pfam" id="PF01368">
    <property type="entry name" value="DHH"/>
    <property type="match status" value="1"/>
</dbReference>
<dbReference type="Pfam" id="PF02272">
    <property type="entry name" value="DHHA1"/>
    <property type="match status" value="1"/>
</dbReference>
<evidence type="ECO:0000256" key="2">
    <source>
        <dbReference type="ARBA" id="ARBA00019841"/>
    </source>
</evidence>
<dbReference type="NCBIfam" id="TIGR00644">
    <property type="entry name" value="recJ"/>
    <property type="match status" value="1"/>
</dbReference>
<sequence>MIQSKKKWRMHSIPQQQAEAFAEELGVELLVAKLLLARGLDTKEKADEFLHTDASVIHDPFLFQDMEGAVARIKKAIESKEKILVYGDYDADGITSVTVLMETLTSMGADVSFRIPNRFEDGYGPSERLFRIAHEDGVQLLITVDNGISGVSQIAVAKELGMDVILTDHHEAGDIIPNADFIIHPHLEENYPFSELAGVGVAFKLAHALLGRVPEELMYLVAIGTIADIVSLRGENRYYVKRGLELMRTRPTEAIRALASVSSVEIGDINEETVGFAFGPRINAVGRLGDADPGVHLFRSASKEEASLYAKFLNDKNKERQSIVKAISDEAIAQVEAGPVPSVIIVAQEDWNPGILGIVASRLVEKYTRPTIVLGVDLEKGIAKGSARSIEGFHLYQEIAKNRDLVPHFGGHPMAAGMTIPLDNLDEFIERMTKQGDEILTEEHFTPIVTVDVAVQLSEISVEAIEKTAKLGPYGMGFAKPVYSIQNAEVTTFRKIGANQNHAKLEVTQDGHSLDVIGFHQGELVDQLAPMTSLSLVGDLQVNEWNGRKKPQMMLEDAASTDWQLFDVRGIRQLYRWLNQVPEGDAHFIAFHDQTIQTYQSQLPVAITKPQDFKPQHSSVVLLDMPDEECELDAIMEKASWSRIFAHFFTPSQAFFEGLPSRDQFKWYYSFLKSRERFALKEQGAQLARHKGWSEQTINFMSKVFFELDFVKIDNGHLVVNTESQKRDLTEAPSYQQQQKRMELEQVLLYAPYRELKQWFDAKRQHRS</sequence>
<dbReference type="InterPro" id="IPR041122">
    <property type="entry name" value="RecJ_OB"/>
</dbReference>
<feature type="domain" description="DDH" evidence="6">
    <location>
        <begin position="82"/>
        <end position="225"/>
    </location>
</feature>
<evidence type="ECO:0000313" key="11">
    <source>
        <dbReference type="Proteomes" id="UP000217065"/>
    </source>
</evidence>
<feature type="domain" description="Single-stranded-DNA-specific exonuclease RecJ C-terminal" evidence="8">
    <location>
        <begin position="564"/>
        <end position="760"/>
    </location>
</feature>
<keyword evidence="11" id="KW-1185">Reference proteome</keyword>
<dbReference type="InterPro" id="IPR051673">
    <property type="entry name" value="SSDNA_exonuclease_RecJ"/>
</dbReference>
<dbReference type="PANTHER" id="PTHR30255">
    <property type="entry name" value="SINGLE-STRANDED-DNA-SPECIFIC EXONUCLEASE RECJ"/>
    <property type="match status" value="1"/>
</dbReference>
<evidence type="ECO:0000256" key="3">
    <source>
        <dbReference type="ARBA" id="ARBA00022722"/>
    </source>
</evidence>
<proteinExistence type="inferred from homology"/>
<dbReference type="InterPro" id="IPR003156">
    <property type="entry name" value="DHHA1_dom"/>
</dbReference>
<dbReference type="AlphaFoldDB" id="A0A264W0J9"/>
<dbReference type="InterPro" id="IPR004610">
    <property type="entry name" value="RecJ"/>
</dbReference>
<evidence type="ECO:0000259" key="9">
    <source>
        <dbReference type="Pfam" id="PF17768"/>
    </source>
</evidence>
<protein>
    <recommendedName>
        <fullName evidence="2">Single-stranded-DNA-specific exonuclease RecJ</fullName>
    </recommendedName>
</protein>
<comment type="similarity">
    <text evidence="1">Belongs to the RecJ family.</text>
</comment>
<dbReference type="OrthoDB" id="9809852at2"/>
<dbReference type="GO" id="GO:0008409">
    <property type="term" value="F:5'-3' exonuclease activity"/>
    <property type="evidence" value="ECO:0007669"/>
    <property type="project" value="InterPro"/>
</dbReference>
<dbReference type="PANTHER" id="PTHR30255:SF2">
    <property type="entry name" value="SINGLE-STRANDED-DNA-SPECIFIC EXONUCLEASE RECJ"/>
    <property type="match status" value="1"/>
</dbReference>